<dbReference type="PROSITE" id="PS00122">
    <property type="entry name" value="CARBOXYLESTERASE_B_1"/>
    <property type="match status" value="1"/>
</dbReference>
<dbReference type="InterPro" id="IPR050309">
    <property type="entry name" value="Type-B_Carboxylest/Lipase"/>
</dbReference>
<evidence type="ECO:0000256" key="3">
    <source>
        <dbReference type="RuleBase" id="RU361235"/>
    </source>
</evidence>
<feature type="domain" description="Carboxylesterase type B" evidence="4">
    <location>
        <begin position="1"/>
        <end position="46"/>
    </location>
</feature>
<sequence length="53" mass="5690">DQNMALQWVQENIAFFGGDPRSVTLVGESAGAVSVHLHMLSPMSAGKLISYDN</sequence>
<dbReference type="InterPro" id="IPR019826">
    <property type="entry name" value="Carboxylesterase_B_AS"/>
</dbReference>
<dbReference type="Pfam" id="PF00135">
    <property type="entry name" value="COesterase"/>
    <property type="match status" value="1"/>
</dbReference>
<evidence type="ECO:0000256" key="1">
    <source>
        <dbReference type="ARBA" id="ARBA00022487"/>
    </source>
</evidence>
<protein>
    <recommendedName>
        <fullName evidence="3">Carboxylic ester hydrolase</fullName>
        <ecNumber evidence="3">3.1.1.-</ecNumber>
    </recommendedName>
</protein>
<organism evidence="5 6">
    <name type="scientific">Allacma fusca</name>
    <dbReference type="NCBI Taxonomy" id="39272"/>
    <lineage>
        <taxon>Eukaryota</taxon>
        <taxon>Metazoa</taxon>
        <taxon>Ecdysozoa</taxon>
        <taxon>Arthropoda</taxon>
        <taxon>Hexapoda</taxon>
        <taxon>Collembola</taxon>
        <taxon>Symphypleona</taxon>
        <taxon>Sminthuridae</taxon>
        <taxon>Allacma</taxon>
    </lineage>
</organism>
<dbReference type="AlphaFoldDB" id="A0A8J2JEF1"/>
<comment type="caution">
    <text evidence="5">The sequence shown here is derived from an EMBL/GenBank/DDBJ whole genome shotgun (WGS) entry which is preliminary data.</text>
</comment>
<dbReference type="EMBL" id="CAJVCH010011968">
    <property type="protein sequence ID" value="CAG7672220.1"/>
    <property type="molecule type" value="Genomic_DNA"/>
</dbReference>
<gene>
    <name evidence="5" type="ORF">AFUS01_LOCUS2103</name>
</gene>
<dbReference type="PANTHER" id="PTHR11559">
    <property type="entry name" value="CARBOXYLESTERASE"/>
    <property type="match status" value="1"/>
</dbReference>
<dbReference type="EC" id="3.1.1.-" evidence="3"/>
<dbReference type="GO" id="GO:0052689">
    <property type="term" value="F:carboxylic ester hydrolase activity"/>
    <property type="evidence" value="ECO:0007669"/>
    <property type="project" value="UniProtKB-KW"/>
</dbReference>
<comment type="similarity">
    <text evidence="3">Belongs to the type-B carboxylesterase/lipase family.</text>
</comment>
<evidence type="ECO:0000313" key="6">
    <source>
        <dbReference type="Proteomes" id="UP000708208"/>
    </source>
</evidence>
<feature type="non-terminal residue" evidence="5">
    <location>
        <position position="1"/>
    </location>
</feature>
<reference evidence="5" key="1">
    <citation type="submission" date="2021-06" db="EMBL/GenBank/DDBJ databases">
        <authorList>
            <person name="Hodson N. C."/>
            <person name="Mongue J. A."/>
            <person name="Jaron S. K."/>
        </authorList>
    </citation>
    <scope>NUCLEOTIDE SEQUENCE</scope>
</reference>
<dbReference type="Proteomes" id="UP000708208">
    <property type="component" value="Unassembled WGS sequence"/>
</dbReference>
<proteinExistence type="inferred from homology"/>
<evidence type="ECO:0000313" key="5">
    <source>
        <dbReference type="EMBL" id="CAG7672220.1"/>
    </source>
</evidence>
<keyword evidence="1" id="KW-0719">Serine esterase</keyword>
<accession>A0A8J2JEF1</accession>
<keyword evidence="3" id="KW-0378">Hydrolase</keyword>
<keyword evidence="6" id="KW-1185">Reference proteome</keyword>
<dbReference type="InterPro" id="IPR002018">
    <property type="entry name" value="CarbesteraseB"/>
</dbReference>
<dbReference type="OrthoDB" id="19653at2759"/>
<evidence type="ECO:0000259" key="4">
    <source>
        <dbReference type="Pfam" id="PF00135"/>
    </source>
</evidence>
<keyword evidence="2" id="KW-0325">Glycoprotein</keyword>
<evidence type="ECO:0000256" key="2">
    <source>
        <dbReference type="ARBA" id="ARBA00023180"/>
    </source>
</evidence>
<name>A0A8J2JEF1_9HEXA</name>